<dbReference type="OMA" id="CAMITEG"/>
<dbReference type="InterPro" id="IPR018103">
    <property type="entry name" value="Translation_control_tumour_CS"/>
</dbReference>
<dbReference type="SUPFAM" id="SSF51316">
    <property type="entry name" value="Mss4-like"/>
    <property type="match status" value="1"/>
</dbReference>
<evidence type="ECO:0000313" key="5">
    <source>
        <dbReference type="Proteomes" id="UP000472265"/>
    </source>
</evidence>
<dbReference type="GO" id="GO:0005509">
    <property type="term" value="F:calcium ion binding"/>
    <property type="evidence" value="ECO:0007669"/>
    <property type="project" value="TreeGrafter"/>
</dbReference>
<dbReference type="Proteomes" id="UP000472265">
    <property type="component" value="Chromosome 9"/>
</dbReference>
<dbReference type="Ensembl" id="ENSSAUT00010042642.1">
    <property type="protein sequence ID" value="ENSSAUP00010040482.1"/>
    <property type="gene ID" value="ENSSAUG00010016986.1"/>
</dbReference>
<name>A0A671WRH3_SPAAU</name>
<reference evidence="4" key="2">
    <citation type="submission" date="2025-08" db="UniProtKB">
        <authorList>
            <consortium name="Ensembl"/>
        </authorList>
    </citation>
    <scope>IDENTIFICATION</scope>
</reference>
<dbReference type="InParanoid" id="A0A671WRH3"/>
<dbReference type="FunCoup" id="A0A671WRH3">
    <property type="interactions" value="1959"/>
</dbReference>
<dbReference type="GO" id="GO:0005737">
    <property type="term" value="C:cytoplasm"/>
    <property type="evidence" value="ECO:0007669"/>
    <property type="project" value="TreeGrafter"/>
</dbReference>
<dbReference type="Pfam" id="PF00838">
    <property type="entry name" value="TCTP"/>
    <property type="match status" value="1"/>
</dbReference>
<dbReference type="PANTHER" id="PTHR11991:SF0">
    <property type="entry name" value="TRANSLATIONALLY-CONTROLLED TUMOR PROTEIN"/>
    <property type="match status" value="1"/>
</dbReference>
<evidence type="ECO:0000259" key="3">
    <source>
        <dbReference type="PROSITE" id="PS51797"/>
    </source>
</evidence>
<dbReference type="RefSeq" id="XP_030284612.1">
    <property type="nucleotide sequence ID" value="XM_030428752.1"/>
</dbReference>
<sequence>MIIYKCIITQDEMFSDSFKVKLTEDGMFYEVEGKCVTRTDNIDDSLLGANASAEEASEGCEDSSVSGVDIVLNHKLQETSFDKKGYQTYIKGYFKAVKVYLEEHHPDRVQEFMAGAQGALKKVLGQIKDFQFFTGESMNPDGMVGLLNFREDGITPYMLFYKDGLEVEKC</sequence>
<dbReference type="Gene3D" id="2.170.150.10">
    <property type="entry name" value="Metal Binding Protein, Guanine Nucleotide Exchange Factor, Chain A"/>
    <property type="match status" value="1"/>
</dbReference>
<evidence type="ECO:0000313" key="4">
    <source>
        <dbReference type="Ensembl" id="ENSSAUP00010040482.1"/>
    </source>
</evidence>
<evidence type="ECO:0000256" key="2">
    <source>
        <dbReference type="PROSITE-ProRule" id="PRU01133"/>
    </source>
</evidence>
<dbReference type="PROSITE" id="PS51797">
    <property type="entry name" value="TCTP_3"/>
    <property type="match status" value="1"/>
</dbReference>
<dbReference type="InterPro" id="IPR011057">
    <property type="entry name" value="Mss4-like_sf"/>
</dbReference>
<dbReference type="CTD" id="7178"/>
<dbReference type="AlphaFoldDB" id="A0A671WRH3"/>
<feature type="domain" description="TCTP" evidence="3">
    <location>
        <begin position="1"/>
        <end position="170"/>
    </location>
</feature>
<dbReference type="PROSITE" id="PS01003">
    <property type="entry name" value="TCTP_2"/>
    <property type="match status" value="1"/>
</dbReference>
<protein>
    <recommendedName>
        <fullName evidence="1">Translationally-controlled tumor protein homolog</fullName>
    </recommendedName>
</protein>
<proteinExistence type="inferred from homology"/>
<dbReference type="InterPro" id="IPR011323">
    <property type="entry name" value="Mss4/transl-control_tumour"/>
</dbReference>
<reference evidence="4" key="3">
    <citation type="submission" date="2025-09" db="UniProtKB">
        <authorList>
            <consortium name="Ensembl"/>
        </authorList>
    </citation>
    <scope>IDENTIFICATION</scope>
</reference>
<reference evidence="4" key="1">
    <citation type="submission" date="2021-04" db="EMBL/GenBank/DDBJ databases">
        <authorList>
            <consortium name="Wellcome Sanger Institute Data Sharing"/>
        </authorList>
    </citation>
    <scope>NUCLEOTIDE SEQUENCE [LARGE SCALE GENOMIC DNA]</scope>
</reference>
<gene>
    <name evidence="4" type="primary">TPT1</name>
    <name evidence="4" type="synonym">tpt1</name>
</gene>
<dbReference type="GeneTree" id="ENSGT00390000006051"/>
<dbReference type="InterPro" id="IPR034737">
    <property type="entry name" value="TCTP"/>
</dbReference>
<evidence type="ECO:0000256" key="1">
    <source>
        <dbReference type="ARBA" id="ARBA00014759"/>
    </source>
</evidence>
<dbReference type="InterPro" id="IPR018105">
    <property type="entry name" value="Translational_control_tumour_p"/>
</dbReference>
<dbReference type="PRINTS" id="PR01653">
    <property type="entry name" value="TCTPROTEIN"/>
</dbReference>
<accession>A0A671WRH3</accession>
<dbReference type="FunFam" id="2.170.150.10:FF:000002">
    <property type="entry name" value="Translationally-controlled tumor protein homolog"/>
    <property type="match status" value="1"/>
</dbReference>
<dbReference type="PANTHER" id="PTHR11991">
    <property type="entry name" value="TRANSLATIONALLY CONTROLLED TUMOR PROTEIN-RELATED"/>
    <property type="match status" value="1"/>
</dbReference>
<keyword evidence="5" id="KW-1185">Reference proteome</keyword>
<dbReference type="GeneID" id="115588269"/>
<comment type="similarity">
    <text evidence="2">Belongs to the TCTP family.</text>
</comment>
<organism evidence="4 5">
    <name type="scientific">Sparus aurata</name>
    <name type="common">Gilthead sea bream</name>
    <dbReference type="NCBI Taxonomy" id="8175"/>
    <lineage>
        <taxon>Eukaryota</taxon>
        <taxon>Metazoa</taxon>
        <taxon>Chordata</taxon>
        <taxon>Craniata</taxon>
        <taxon>Vertebrata</taxon>
        <taxon>Euteleostomi</taxon>
        <taxon>Actinopterygii</taxon>
        <taxon>Neopterygii</taxon>
        <taxon>Teleostei</taxon>
        <taxon>Neoteleostei</taxon>
        <taxon>Acanthomorphata</taxon>
        <taxon>Eupercaria</taxon>
        <taxon>Spariformes</taxon>
        <taxon>Sparidae</taxon>
        <taxon>Sparus</taxon>
    </lineage>
</organism>
<dbReference type="OrthoDB" id="10248936at2759"/>